<dbReference type="PANTHER" id="PTHR30290:SF10">
    <property type="entry name" value="PERIPLASMIC OLIGOPEPTIDE-BINDING PROTEIN-RELATED"/>
    <property type="match status" value="1"/>
</dbReference>
<evidence type="ECO:0000256" key="2">
    <source>
        <dbReference type="ARBA" id="ARBA00005695"/>
    </source>
</evidence>
<dbReference type="InterPro" id="IPR000914">
    <property type="entry name" value="SBP_5_dom"/>
</dbReference>
<keyword evidence="7" id="KW-1185">Reference proteome</keyword>
<feature type="domain" description="Solute-binding protein family 5" evidence="5">
    <location>
        <begin position="103"/>
        <end position="421"/>
    </location>
</feature>
<proteinExistence type="inferred from homology"/>
<name>A0A839H4X9_9GAMM</name>
<dbReference type="CDD" id="cd00995">
    <property type="entry name" value="PBP2_NikA_DppA_OppA_like"/>
    <property type="match status" value="1"/>
</dbReference>
<comment type="caution">
    <text evidence="6">The sequence shown here is derived from an EMBL/GenBank/DDBJ whole genome shotgun (WGS) entry which is preliminary data.</text>
</comment>
<evidence type="ECO:0000256" key="1">
    <source>
        <dbReference type="ARBA" id="ARBA00004196"/>
    </source>
</evidence>
<comment type="similarity">
    <text evidence="2">Belongs to the bacterial solute-binding protein 5 family.</text>
</comment>
<protein>
    <submittedName>
        <fullName evidence="6">ABC transporter substrate-binding protein</fullName>
    </submittedName>
</protein>
<sequence length="520" mass="58003">MIRAITTLIWRVIRITTGKAPSRRRFILVYWLVISGCLFGCNSQVNNTTIRFGIADTPRLLDPRFATDAISERLNRLIYQRLIEFDAASQPVPGIATWAQLTPTQYRFDLGQHAHQFSNGERLTAHDVAATYRSVLDPATVSPQRAALANIAAIAVLNDKQIIFHLHRPDRLFPALLGIGILPAVQLATNHDFAHQPIGSGPLQFGAWPTAGRLILQRRSDGQVFEFITVKDPNVRVMKLLRGEVDLLQNDLPPELLAWLKRQPGVTVHTEHGANFSYLGMNLADPHLKSLEVRQALAYAVDRTALVQFLLHGHAQLAQALLTPTHWAGAPELIGYQYDPARARALLTTAGYDATHPLKLSYKTSSDPQRLRMATVIQAQLAAVNVELTIQSYDWGTFFGDIKAGRFQLYGLTWVGVRTPDIFRYAFHSAAVPPAGANRGHYHNNTADALIEKGQLELNETAQAAHYRALQKQLLTDLPVIPLWYEDQVAVMRHTVRGYQVAVNGDYDGLLKVQRVVQIN</sequence>
<evidence type="ECO:0000256" key="4">
    <source>
        <dbReference type="ARBA" id="ARBA00022729"/>
    </source>
</evidence>
<dbReference type="InterPro" id="IPR039424">
    <property type="entry name" value="SBP_5"/>
</dbReference>
<evidence type="ECO:0000313" key="6">
    <source>
        <dbReference type="EMBL" id="MBB1125103.1"/>
    </source>
</evidence>
<dbReference type="Pfam" id="PF00496">
    <property type="entry name" value="SBP_bac_5"/>
    <property type="match status" value="1"/>
</dbReference>
<dbReference type="PANTHER" id="PTHR30290">
    <property type="entry name" value="PERIPLASMIC BINDING COMPONENT OF ABC TRANSPORTER"/>
    <property type="match status" value="1"/>
</dbReference>
<keyword evidence="4" id="KW-0732">Signal</keyword>
<reference evidence="6 7" key="1">
    <citation type="journal article" date="2020" name="Arch. Microbiol.">
        <title>The genome sequence of the giant phototrophic gammaproteobacterium Thiospirillum jenense gives insight into its physiological properties and phylogenetic relationships.</title>
        <authorList>
            <person name="Imhoff J.F."/>
            <person name="Meyer T.E."/>
            <person name="Kyndt J.A."/>
        </authorList>
    </citation>
    <scope>NUCLEOTIDE SEQUENCE [LARGE SCALE GENOMIC DNA]</scope>
    <source>
        <strain evidence="6 7">DSM 216</strain>
    </source>
</reference>
<evidence type="ECO:0000313" key="7">
    <source>
        <dbReference type="Proteomes" id="UP000548632"/>
    </source>
</evidence>
<dbReference type="EMBL" id="JABVCQ010000004">
    <property type="protein sequence ID" value="MBB1125103.1"/>
    <property type="molecule type" value="Genomic_DNA"/>
</dbReference>
<dbReference type="Gene3D" id="3.40.190.10">
    <property type="entry name" value="Periplasmic binding protein-like II"/>
    <property type="match status" value="1"/>
</dbReference>
<keyword evidence="3" id="KW-0813">Transport</keyword>
<gene>
    <name evidence="6" type="ORF">HUK38_02520</name>
</gene>
<dbReference type="GO" id="GO:1904680">
    <property type="term" value="F:peptide transmembrane transporter activity"/>
    <property type="evidence" value="ECO:0007669"/>
    <property type="project" value="TreeGrafter"/>
</dbReference>
<dbReference type="RefSeq" id="WP_182582216.1">
    <property type="nucleotide sequence ID" value="NZ_JABVCQ010000004.1"/>
</dbReference>
<dbReference type="InterPro" id="IPR030678">
    <property type="entry name" value="Peptide/Ni-bd"/>
</dbReference>
<dbReference type="GO" id="GO:0030288">
    <property type="term" value="C:outer membrane-bounded periplasmic space"/>
    <property type="evidence" value="ECO:0007669"/>
    <property type="project" value="UniProtKB-ARBA"/>
</dbReference>
<accession>A0A839H4X9</accession>
<dbReference type="AlphaFoldDB" id="A0A839H4X9"/>
<evidence type="ECO:0000259" key="5">
    <source>
        <dbReference type="Pfam" id="PF00496"/>
    </source>
</evidence>
<comment type="subcellular location">
    <subcellularLocation>
        <location evidence="1">Cell envelope</location>
    </subcellularLocation>
</comment>
<dbReference type="GO" id="GO:0043190">
    <property type="term" value="C:ATP-binding cassette (ABC) transporter complex"/>
    <property type="evidence" value="ECO:0007669"/>
    <property type="project" value="InterPro"/>
</dbReference>
<dbReference type="Gene3D" id="3.90.76.10">
    <property type="entry name" value="Dipeptide-binding Protein, Domain 1"/>
    <property type="match status" value="1"/>
</dbReference>
<evidence type="ECO:0000256" key="3">
    <source>
        <dbReference type="ARBA" id="ARBA00022448"/>
    </source>
</evidence>
<dbReference type="Gene3D" id="3.10.105.10">
    <property type="entry name" value="Dipeptide-binding Protein, Domain 3"/>
    <property type="match status" value="1"/>
</dbReference>
<dbReference type="GO" id="GO:0015833">
    <property type="term" value="P:peptide transport"/>
    <property type="evidence" value="ECO:0007669"/>
    <property type="project" value="TreeGrafter"/>
</dbReference>
<organism evidence="6 7">
    <name type="scientific">Thiospirillum jenense</name>
    <dbReference type="NCBI Taxonomy" id="1653858"/>
    <lineage>
        <taxon>Bacteria</taxon>
        <taxon>Pseudomonadati</taxon>
        <taxon>Pseudomonadota</taxon>
        <taxon>Gammaproteobacteria</taxon>
        <taxon>Chromatiales</taxon>
        <taxon>Chromatiaceae</taxon>
        <taxon>Thiospirillum</taxon>
    </lineage>
</organism>
<dbReference type="PIRSF" id="PIRSF002741">
    <property type="entry name" value="MppA"/>
    <property type="match status" value="1"/>
</dbReference>
<dbReference type="SUPFAM" id="SSF53850">
    <property type="entry name" value="Periplasmic binding protein-like II"/>
    <property type="match status" value="1"/>
</dbReference>
<dbReference type="Proteomes" id="UP000548632">
    <property type="component" value="Unassembled WGS sequence"/>
</dbReference>